<gene>
    <name evidence="3" type="ORF">FJY68_03910</name>
</gene>
<dbReference type="NCBIfam" id="TIGR01409">
    <property type="entry name" value="TAT_signal_seq"/>
    <property type="match status" value="1"/>
</dbReference>
<dbReference type="Pfam" id="PF04015">
    <property type="entry name" value="DUF362"/>
    <property type="match status" value="1"/>
</dbReference>
<evidence type="ECO:0000259" key="2">
    <source>
        <dbReference type="Pfam" id="PF04015"/>
    </source>
</evidence>
<protein>
    <submittedName>
        <fullName evidence="3">DUF362 domain-containing protein</fullName>
    </submittedName>
</protein>
<evidence type="ECO:0000313" key="4">
    <source>
        <dbReference type="Proteomes" id="UP000779900"/>
    </source>
</evidence>
<reference evidence="3" key="1">
    <citation type="submission" date="2019-03" db="EMBL/GenBank/DDBJ databases">
        <title>Lake Tanganyika Metagenome-Assembled Genomes (MAGs).</title>
        <authorList>
            <person name="Tran P."/>
        </authorList>
    </citation>
    <scope>NUCLEOTIDE SEQUENCE</scope>
    <source>
        <strain evidence="3">K_DeepCast_150m_m2_040</strain>
    </source>
</reference>
<dbReference type="Proteomes" id="UP000779900">
    <property type="component" value="Unassembled WGS sequence"/>
</dbReference>
<comment type="caution">
    <text evidence="3">The sequence shown here is derived from an EMBL/GenBank/DDBJ whole genome shotgun (WGS) entry which is preliminary data.</text>
</comment>
<dbReference type="InterPro" id="IPR019546">
    <property type="entry name" value="TAT_signal_bac_arc"/>
</dbReference>
<sequence length="465" mass="49633">MRDNLVGSESHTSLGSAGSARFHGGTLREVSRRDFLKYVGVGALGLVAKPQLLSAFDRKLWPTLDASDVVQCFHDGATSGSTINEPVVQMMVDESIMALAGVRNVGEAWKSIFPGITDTSIIGIKVNCINSAHKTNPAVVRCICNGLAQMDVGGSQFKKNNIIIWDRTNNELTNGGYTKYTGSDPDTVRCFGTNESGYGYDSGLTFNVNGSSQNPSKILSQTIDYLIDAAVLRTHGSAVLTLSMKNHYGSVHSPGTLQHSSGCSPAIPSLNQQIRDLITPNNIQKLFFIDGLFAMYSGGPGGSPNFNPKLLLMSKDPVACDKQGQNVINAERALHSLPPLDAPQLPTAAAPPYNLGSLDINLIELNNVGVGEAGQPVPDDVAFSVSPDPLRNRATVTFGVSRRGPVSLDLVDAAGRIEARLFAGTLPKGRHSVDWRTGQGLARGTHFLRLNRAGATRVRKVTVVN</sequence>
<dbReference type="AlphaFoldDB" id="A0A937XG18"/>
<name>A0A937XG18_UNCW3</name>
<proteinExistence type="predicted"/>
<feature type="compositionally biased region" description="Polar residues" evidence="1">
    <location>
        <begin position="7"/>
        <end position="16"/>
    </location>
</feature>
<feature type="domain" description="DUF362" evidence="2">
    <location>
        <begin position="122"/>
        <end position="323"/>
    </location>
</feature>
<dbReference type="InterPro" id="IPR007160">
    <property type="entry name" value="DUF362"/>
</dbReference>
<feature type="region of interest" description="Disordered" evidence="1">
    <location>
        <begin position="1"/>
        <end position="20"/>
    </location>
</feature>
<evidence type="ECO:0000256" key="1">
    <source>
        <dbReference type="SAM" id="MobiDB-lite"/>
    </source>
</evidence>
<organism evidence="3 4">
    <name type="scientific">candidate division WOR-3 bacterium</name>
    <dbReference type="NCBI Taxonomy" id="2052148"/>
    <lineage>
        <taxon>Bacteria</taxon>
        <taxon>Bacteria division WOR-3</taxon>
    </lineage>
</organism>
<dbReference type="EMBL" id="VGIR01000015">
    <property type="protein sequence ID" value="MBM3330981.1"/>
    <property type="molecule type" value="Genomic_DNA"/>
</dbReference>
<accession>A0A937XG18</accession>
<evidence type="ECO:0000313" key="3">
    <source>
        <dbReference type="EMBL" id="MBM3330981.1"/>
    </source>
</evidence>